<dbReference type="GO" id="GO:0005886">
    <property type="term" value="C:plasma membrane"/>
    <property type="evidence" value="ECO:0007669"/>
    <property type="project" value="TreeGrafter"/>
</dbReference>
<evidence type="ECO:0000313" key="2">
    <source>
        <dbReference type="EMBL" id="KAL0107166.1"/>
    </source>
</evidence>
<feature type="transmembrane region" description="Helical" evidence="1">
    <location>
        <begin position="24"/>
        <end position="43"/>
    </location>
</feature>
<accession>A0AAW2ETY7</accession>
<keyword evidence="1" id="KW-0472">Membrane</keyword>
<feature type="transmembrane region" description="Helical" evidence="1">
    <location>
        <begin position="130"/>
        <end position="151"/>
    </location>
</feature>
<dbReference type="Proteomes" id="UP001430953">
    <property type="component" value="Unassembled WGS sequence"/>
</dbReference>
<organism evidence="2 3">
    <name type="scientific">Cardiocondyla obscurior</name>
    <dbReference type="NCBI Taxonomy" id="286306"/>
    <lineage>
        <taxon>Eukaryota</taxon>
        <taxon>Metazoa</taxon>
        <taxon>Ecdysozoa</taxon>
        <taxon>Arthropoda</taxon>
        <taxon>Hexapoda</taxon>
        <taxon>Insecta</taxon>
        <taxon>Pterygota</taxon>
        <taxon>Neoptera</taxon>
        <taxon>Endopterygota</taxon>
        <taxon>Hymenoptera</taxon>
        <taxon>Apocrita</taxon>
        <taxon>Aculeata</taxon>
        <taxon>Formicoidea</taxon>
        <taxon>Formicidae</taxon>
        <taxon>Myrmicinae</taxon>
        <taxon>Cardiocondyla</taxon>
    </lineage>
</organism>
<comment type="caution">
    <text evidence="2">The sequence shown here is derived from an EMBL/GenBank/DDBJ whole genome shotgun (WGS) entry which is preliminary data.</text>
</comment>
<feature type="transmembrane region" description="Helical" evidence="1">
    <location>
        <begin position="55"/>
        <end position="77"/>
    </location>
</feature>
<sequence length="156" mass="17093">MAEETSSVSNLLTRLKGYLKEAPFFCKIIELVLCIIAAGLVAGPFQQNQIRPPDIHHVAIFHVAIGGYILINGVLILSHFLGEKLPKKTALIFSTMGAILCCTAGLILIRDWDNFSSNLILAYLQEYSDQMVAAGSFAILAALIFAIDTYFTNKND</sequence>
<evidence type="ECO:0000256" key="1">
    <source>
        <dbReference type="SAM" id="Phobius"/>
    </source>
</evidence>
<evidence type="ECO:0000313" key="3">
    <source>
        <dbReference type="Proteomes" id="UP001430953"/>
    </source>
</evidence>
<reference evidence="2 3" key="1">
    <citation type="submission" date="2023-03" db="EMBL/GenBank/DDBJ databases">
        <title>High recombination rates correlate with genetic variation in Cardiocondyla obscurior ants.</title>
        <authorList>
            <person name="Errbii M."/>
        </authorList>
    </citation>
    <scope>NUCLEOTIDE SEQUENCE [LARGE SCALE GENOMIC DNA]</scope>
    <source>
        <strain evidence="2">Alpha-2009</strain>
        <tissue evidence="2">Whole body</tissue>
    </source>
</reference>
<keyword evidence="1" id="KW-1133">Transmembrane helix</keyword>
<dbReference type="GO" id="GO:0019991">
    <property type="term" value="P:septate junction assembly"/>
    <property type="evidence" value="ECO:0007669"/>
    <property type="project" value="InterPro"/>
</dbReference>
<proteinExistence type="predicted"/>
<name>A0AAW2ETY7_9HYME</name>
<keyword evidence="3" id="KW-1185">Reference proteome</keyword>
<dbReference type="AlphaFoldDB" id="A0AAW2ETY7"/>
<dbReference type="InterPro" id="IPR038976">
    <property type="entry name" value="Ssk"/>
</dbReference>
<dbReference type="EMBL" id="JADYXP020000017">
    <property type="protein sequence ID" value="KAL0107166.1"/>
    <property type="molecule type" value="Genomic_DNA"/>
</dbReference>
<dbReference type="PANTHER" id="PTHR36692">
    <property type="entry name" value="PROTEIN SNAKESKIN"/>
    <property type="match status" value="1"/>
</dbReference>
<gene>
    <name evidence="2" type="ORF">PUN28_015588</name>
</gene>
<protein>
    <submittedName>
        <fullName evidence="2">Uncharacterized protein</fullName>
    </submittedName>
</protein>
<dbReference type="PANTHER" id="PTHR36692:SF2">
    <property type="entry name" value="GEO12064P1"/>
    <property type="match status" value="1"/>
</dbReference>
<keyword evidence="1" id="KW-0812">Transmembrane</keyword>
<feature type="transmembrane region" description="Helical" evidence="1">
    <location>
        <begin position="89"/>
        <end position="110"/>
    </location>
</feature>